<feature type="domain" description="G-protein coupled receptors family 1 profile" evidence="7">
    <location>
        <begin position="62"/>
        <end position="307"/>
    </location>
</feature>
<dbReference type="PROSITE" id="PS50262">
    <property type="entry name" value="G_PROTEIN_RECEP_F1_2"/>
    <property type="match status" value="1"/>
</dbReference>
<proteinExistence type="predicted"/>
<dbReference type="SUPFAM" id="SSF81321">
    <property type="entry name" value="Family A G protein-coupled receptor-like"/>
    <property type="match status" value="1"/>
</dbReference>
<evidence type="ECO:0000256" key="6">
    <source>
        <dbReference type="SAM" id="Phobius"/>
    </source>
</evidence>
<dbReference type="InterPro" id="IPR017452">
    <property type="entry name" value="GPCR_Rhodpsn_7TM"/>
</dbReference>
<dbReference type="RefSeq" id="XP_022331889.1">
    <property type="nucleotide sequence ID" value="XM_022476181.1"/>
</dbReference>
<dbReference type="OrthoDB" id="6115658at2759"/>
<evidence type="ECO:0000256" key="1">
    <source>
        <dbReference type="ARBA" id="ARBA00004141"/>
    </source>
</evidence>
<evidence type="ECO:0000313" key="8">
    <source>
        <dbReference type="Proteomes" id="UP000694844"/>
    </source>
</evidence>
<dbReference type="Proteomes" id="UP000694844">
    <property type="component" value="Chromosome 4"/>
</dbReference>
<dbReference type="AlphaFoldDB" id="A0A8B8DWK3"/>
<dbReference type="GO" id="GO:0007189">
    <property type="term" value="P:adenylate cyclase-activating G protein-coupled receptor signaling pathway"/>
    <property type="evidence" value="ECO:0007669"/>
    <property type="project" value="TreeGrafter"/>
</dbReference>
<dbReference type="PANTHER" id="PTHR23112:SF0">
    <property type="entry name" value="TRANSMEMBRANE PROTEIN 116"/>
    <property type="match status" value="1"/>
</dbReference>
<feature type="transmembrane region" description="Helical" evidence="6">
    <location>
        <begin position="43"/>
        <end position="70"/>
    </location>
</feature>
<sequence>MNVTAWREEEKDQVNTTKGPRAAGSRVLRDGYDLDVYGLDTGWFLYIHVPALCCIFLSLLSASAVIVFSFRSQTRTFFSWTRSERFVVYLSLCDALFNITHSMDHLQMAITKEHVYPVELCEFYSFFIGEFVSAQLLMTNVAAINAFGLIFLQKQFKLGKYDWRLLLYTFGVPFVMSICAVNLGYYGPSGSYCYFDGVKGAFANIFFTTVPMMVVLALNVVLYVLTWWKIHTESKKIKTMLGSEAQTLRASHRAAKLMSLFVTAFFVQWWALGIISVWHNFAVVPQEFFTVVVMFTNLGGVLNGVIYIIIKRRRGRNFSTKPQKGSSQVSQDSGICHSNTNVSVADTHI</sequence>
<evidence type="ECO:0000313" key="9">
    <source>
        <dbReference type="RefSeq" id="XP_022331889.1"/>
    </source>
</evidence>
<feature type="transmembrane region" description="Helical" evidence="6">
    <location>
        <begin position="288"/>
        <end position="310"/>
    </location>
</feature>
<dbReference type="GO" id="GO:0004930">
    <property type="term" value="F:G protein-coupled receptor activity"/>
    <property type="evidence" value="ECO:0007669"/>
    <property type="project" value="TreeGrafter"/>
</dbReference>
<evidence type="ECO:0000256" key="2">
    <source>
        <dbReference type="ARBA" id="ARBA00022692"/>
    </source>
</evidence>
<feature type="region of interest" description="Disordered" evidence="5">
    <location>
        <begin position="1"/>
        <end position="20"/>
    </location>
</feature>
<name>A0A8B8DWK3_CRAVI</name>
<gene>
    <name evidence="9" type="primary">LOC111129713</name>
</gene>
<dbReference type="Gene3D" id="1.20.1070.10">
    <property type="entry name" value="Rhodopsin 7-helix transmembrane proteins"/>
    <property type="match status" value="1"/>
</dbReference>
<feature type="region of interest" description="Disordered" evidence="5">
    <location>
        <begin position="318"/>
        <end position="337"/>
    </location>
</feature>
<feature type="compositionally biased region" description="Basic and acidic residues" evidence="5">
    <location>
        <begin position="1"/>
        <end position="13"/>
    </location>
</feature>
<feature type="transmembrane region" description="Helical" evidence="6">
    <location>
        <begin position="86"/>
        <end position="103"/>
    </location>
</feature>
<keyword evidence="4 6" id="KW-0472">Membrane</keyword>
<evidence type="ECO:0000256" key="4">
    <source>
        <dbReference type="ARBA" id="ARBA00023136"/>
    </source>
</evidence>
<evidence type="ECO:0000259" key="7">
    <source>
        <dbReference type="PROSITE" id="PS50262"/>
    </source>
</evidence>
<feature type="transmembrane region" description="Helical" evidence="6">
    <location>
        <begin position="165"/>
        <end position="185"/>
    </location>
</feature>
<keyword evidence="8" id="KW-1185">Reference proteome</keyword>
<evidence type="ECO:0000256" key="5">
    <source>
        <dbReference type="SAM" id="MobiDB-lite"/>
    </source>
</evidence>
<keyword evidence="2 6" id="KW-0812">Transmembrane</keyword>
<keyword evidence="3 6" id="KW-1133">Transmembrane helix</keyword>
<feature type="transmembrane region" description="Helical" evidence="6">
    <location>
        <begin position="257"/>
        <end position="282"/>
    </location>
</feature>
<dbReference type="GO" id="GO:0005886">
    <property type="term" value="C:plasma membrane"/>
    <property type="evidence" value="ECO:0007669"/>
    <property type="project" value="TreeGrafter"/>
</dbReference>
<protein>
    <submittedName>
        <fullName evidence="9">Uncharacterized protein LOC111129713</fullName>
    </submittedName>
</protein>
<feature type="transmembrane region" description="Helical" evidence="6">
    <location>
        <begin position="205"/>
        <end position="228"/>
    </location>
</feature>
<feature type="transmembrane region" description="Helical" evidence="6">
    <location>
        <begin position="123"/>
        <end position="153"/>
    </location>
</feature>
<dbReference type="KEGG" id="cvn:111129713"/>
<reference evidence="9" key="1">
    <citation type="submission" date="2025-08" db="UniProtKB">
        <authorList>
            <consortium name="RefSeq"/>
        </authorList>
    </citation>
    <scope>IDENTIFICATION</scope>
    <source>
        <tissue evidence="9">Whole sample</tissue>
    </source>
</reference>
<evidence type="ECO:0000256" key="3">
    <source>
        <dbReference type="ARBA" id="ARBA00022989"/>
    </source>
</evidence>
<dbReference type="PANTHER" id="PTHR23112">
    <property type="entry name" value="G PROTEIN-COUPLED RECEPTOR 157-RELATED"/>
    <property type="match status" value="1"/>
</dbReference>
<comment type="subcellular location">
    <subcellularLocation>
        <location evidence="1">Membrane</location>
        <topology evidence="1">Multi-pass membrane protein</topology>
    </subcellularLocation>
</comment>
<accession>A0A8B8DWK3</accession>
<organism evidence="8 9">
    <name type="scientific">Crassostrea virginica</name>
    <name type="common">Eastern oyster</name>
    <dbReference type="NCBI Taxonomy" id="6565"/>
    <lineage>
        <taxon>Eukaryota</taxon>
        <taxon>Metazoa</taxon>
        <taxon>Spiralia</taxon>
        <taxon>Lophotrochozoa</taxon>
        <taxon>Mollusca</taxon>
        <taxon>Bivalvia</taxon>
        <taxon>Autobranchia</taxon>
        <taxon>Pteriomorphia</taxon>
        <taxon>Ostreida</taxon>
        <taxon>Ostreoidea</taxon>
        <taxon>Ostreidae</taxon>
        <taxon>Crassostrea</taxon>
    </lineage>
</organism>
<dbReference type="GeneID" id="111129713"/>